<feature type="transmembrane region" description="Helical" evidence="2">
    <location>
        <begin position="124"/>
        <end position="143"/>
    </location>
</feature>
<dbReference type="OrthoDB" id="5975880at2759"/>
<feature type="coiled-coil region" evidence="1">
    <location>
        <begin position="219"/>
        <end position="253"/>
    </location>
</feature>
<dbReference type="InParanoid" id="A0A6P8I6I7"/>
<accession>A0A6P8I6I7</accession>
<protein>
    <submittedName>
        <fullName evidence="4">Uncharacterized protein LOC116296721</fullName>
    </submittedName>
</protein>
<evidence type="ECO:0000256" key="1">
    <source>
        <dbReference type="SAM" id="Coils"/>
    </source>
</evidence>
<dbReference type="RefSeq" id="XP_031560647.1">
    <property type="nucleotide sequence ID" value="XM_031704787.1"/>
</dbReference>
<keyword evidence="2" id="KW-1133">Transmembrane helix</keyword>
<gene>
    <name evidence="4" type="primary">LOC116296721</name>
</gene>
<dbReference type="PANTHER" id="PTHR41390">
    <property type="entry name" value="CHROMOSOME 7, WHOLE GENOME SHOTGUN SEQUENCE"/>
    <property type="match status" value="1"/>
</dbReference>
<keyword evidence="2" id="KW-0472">Membrane</keyword>
<dbReference type="PANTHER" id="PTHR41390:SF1">
    <property type="entry name" value="NADH-UBIQUINONE OXIDOREDUCTASE 213 KDA SUBUNIT"/>
    <property type="match status" value="1"/>
</dbReference>
<evidence type="ECO:0000313" key="3">
    <source>
        <dbReference type="Proteomes" id="UP000515163"/>
    </source>
</evidence>
<sequence length="253" mass="28404">MSGMTPLRFVRSAILSSFIGATGAVTYNTWKRDKNRAKQLLLYSATAGTSGLLVGYAIASFKRRNVYTHGLTVGGNFFVMTGAFLVFRDSILFQFGKGRKQLFTNESPDSNINILLARHPVSPMFASAVSGGLTGFILSSVFWRGPLVIASNSIQGIGLGVLGQFLYDKYRVWRLEKVLEYNYPQLTGNAPKPPQETELEEKLHWSDNIKNFLTRETYSSQVNNKIRHLQIQLELLEEEEEKLQSRLKAGENN</sequence>
<proteinExistence type="predicted"/>
<dbReference type="AlphaFoldDB" id="A0A6P8I6I7"/>
<dbReference type="KEGG" id="aten:116296721"/>
<evidence type="ECO:0000256" key="2">
    <source>
        <dbReference type="SAM" id="Phobius"/>
    </source>
</evidence>
<organism evidence="3 4">
    <name type="scientific">Actinia tenebrosa</name>
    <name type="common">Australian red waratah sea anemone</name>
    <dbReference type="NCBI Taxonomy" id="6105"/>
    <lineage>
        <taxon>Eukaryota</taxon>
        <taxon>Metazoa</taxon>
        <taxon>Cnidaria</taxon>
        <taxon>Anthozoa</taxon>
        <taxon>Hexacorallia</taxon>
        <taxon>Actiniaria</taxon>
        <taxon>Actiniidae</taxon>
        <taxon>Actinia</taxon>
    </lineage>
</organism>
<keyword evidence="3" id="KW-1185">Reference proteome</keyword>
<feature type="transmembrane region" description="Helical" evidence="2">
    <location>
        <begin position="67"/>
        <end position="87"/>
    </location>
</feature>
<dbReference type="Proteomes" id="UP000515163">
    <property type="component" value="Unplaced"/>
</dbReference>
<keyword evidence="2" id="KW-0812">Transmembrane</keyword>
<feature type="transmembrane region" description="Helical" evidence="2">
    <location>
        <begin position="40"/>
        <end position="61"/>
    </location>
</feature>
<feature type="transmembrane region" description="Helical" evidence="2">
    <location>
        <begin position="12"/>
        <end position="28"/>
    </location>
</feature>
<name>A0A6P8I6I7_ACTTE</name>
<dbReference type="GeneID" id="116296721"/>
<evidence type="ECO:0000313" key="4">
    <source>
        <dbReference type="RefSeq" id="XP_031560647.1"/>
    </source>
</evidence>
<reference evidence="4" key="1">
    <citation type="submission" date="2025-08" db="UniProtKB">
        <authorList>
            <consortium name="RefSeq"/>
        </authorList>
    </citation>
    <scope>IDENTIFICATION</scope>
    <source>
        <tissue evidence="4">Tentacle</tissue>
    </source>
</reference>
<keyword evidence="1" id="KW-0175">Coiled coil</keyword>